<dbReference type="Gene3D" id="3.60.110.10">
    <property type="entry name" value="Carbon-nitrogen hydrolase"/>
    <property type="match status" value="1"/>
</dbReference>
<dbReference type="PANTHER" id="PTHR23088">
    <property type="entry name" value="NITRILASE-RELATED"/>
    <property type="match status" value="1"/>
</dbReference>
<reference evidence="2" key="2">
    <citation type="submission" date="2020-03" db="EMBL/GenBank/DDBJ databases">
        <title>The second near-complete assembly of the hexaploid bread wheat (Triticum aestivum) genome.</title>
        <authorList>
            <person name="Zimin A.V."/>
            <person name="Puiu D."/>
            <person name="Shumante A."/>
            <person name="Alonge M."/>
            <person name="Salzberg S.L."/>
        </authorList>
    </citation>
    <scope>NUCLEOTIDE SEQUENCE</scope>
    <source>
        <tissue evidence="2">Leaf</tissue>
    </source>
</reference>
<dbReference type="AlphaFoldDB" id="A0A9R1HE35"/>
<organism evidence="2">
    <name type="scientific">Triticum aestivum</name>
    <name type="common">Wheat</name>
    <dbReference type="NCBI Taxonomy" id="4565"/>
    <lineage>
        <taxon>Eukaryota</taxon>
        <taxon>Viridiplantae</taxon>
        <taxon>Streptophyta</taxon>
        <taxon>Embryophyta</taxon>
        <taxon>Tracheophyta</taxon>
        <taxon>Spermatophyta</taxon>
        <taxon>Magnoliopsida</taxon>
        <taxon>Liliopsida</taxon>
        <taxon>Poales</taxon>
        <taxon>Poaceae</taxon>
        <taxon>BOP clade</taxon>
        <taxon>Pooideae</taxon>
        <taxon>Triticodae</taxon>
        <taxon>Triticeae</taxon>
        <taxon>Triticinae</taxon>
        <taxon>Triticum</taxon>
    </lineage>
</organism>
<feature type="non-terminal residue" evidence="2">
    <location>
        <position position="196"/>
    </location>
</feature>
<dbReference type="SUPFAM" id="SSF56317">
    <property type="entry name" value="Carbon-nitrogen hydrolase"/>
    <property type="match status" value="1"/>
</dbReference>
<name>A0A9R1HE35_WHEAT</name>
<dbReference type="Proteomes" id="UP000815260">
    <property type="component" value="Chromosome 5B"/>
</dbReference>
<protein>
    <recommendedName>
        <fullName evidence="1">CN hydrolase domain-containing protein</fullName>
    </recommendedName>
</protein>
<dbReference type="InterPro" id="IPR003010">
    <property type="entry name" value="C-N_Hydrolase"/>
</dbReference>
<comment type="caution">
    <text evidence="2">The sequence shown here is derived from an EMBL/GenBank/DDBJ whole genome shotgun (WGS) entry which is preliminary data.</text>
</comment>
<dbReference type="GO" id="GO:0016810">
    <property type="term" value="F:hydrolase activity, acting on carbon-nitrogen (but not peptide) bonds"/>
    <property type="evidence" value="ECO:0007669"/>
    <property type="project" value="UniProtKB-ARBA"/>
</dbReference>
<gene>
    <name evidence="2" type="ORF">CFC21_070635</name>
</gene>
<dbReference type="PANTHER" id="PTHR23088:SF27">
    <property type="entry name" value="DEAMINATED GLUTATHIONE AMIDASE"/>
    <property type="match status" value="1"/>
</dbReference>
<accession>A0A9R1HE35</accession>
<sequence>MRPRGISSSAVGSCPRAGDPGGWASTSPVMALASFAVSPPTAASAAVLRRAMSFSSVSAASQARVGVVQMTSVGDLDANYATCSRLTKEAAAAGVKFLCFPEVFSFIGSKDGESVKLAEPLDGPIMQRYCSLANESSMWLSLGGFQERGPDDSHQYNTHILIDESGKVRSSYRKIHLFDVDVPGNMVYKESRFTTA</sequence>
<evidence type="ECO:0000259" key="1">
    <source>
        <dbReference type="PROSITE" id="PS50263"/>
    </source>
</evidence>
<dbReference type="PROSITE" id="PS50263">
    <property type="entry name" value="CN_HYDROLASE"/>
    <property type="match status" value="1"/>
</dbReference>
<dbReference type="InterPro" id="IPR036526">
    <property type="entry name" value="C-N_Hydrolase_sf"/>
</dbReference>
<evidence type="ECO:0000313" key="2">
    <source>
        <dbReference type="EMBL" id="KAF7064278.1"/>
    </source>
</evidence>
<dbReference type="EMBL" id="CM022224">
    <property type="protein sequence ID" value="KAF7064278.1"/>
    <property type="molecule type" value="Genomic_DNA"/>
</dbReference>
<dbReference type="Pfam" id="PF00795">
    <property type="entry name" value="CN_hydrolase"/>
    <property type="match status" value="1"/>
</dbReference>
<dbReference type="OrthoDB" id="10250282at2759"/>
<reference evidence="2" key="1">
    <citation type="journal article" date="2017" name="Gigascience">
        <title>The first near-complete assembly of the hexaploid bread wheat genome, Triticum aestivum.</title>
        <authorList>
            <person name="Zimin A.V."/>
            <person name="Puiu D."/>
            <person name="Hall R."/>
            <person name="Kingan S."/>
            <person name="Clavijo B.J."/>
            <person name="Salzberg S.L."/>
        </authorList>
    </citation>
    <scope>NUCLEOTIDE SEQUENCE</scope>
    <source>
        <tissue evidence="2">Leaf</tissue>
    </source>
</reference>
<proteinExistence type="predicted"/>
<feature type="domain" description="CN hydrolase" evidence="1">
    <location>
        <begin position="63"/>
        <end position="196"/>
    </location>
</feature>